<dbReference type="AlphaFoldDB" id="A0A366XCX6"/>
<evidence type="ECO:0000313" key="3">
    <source>
        <dbReference type="Proteomes" id="UP000252706"/>
    </source>
</evidence>
<dbReference type="Proteomes" id="UP000252706">
    <property type="component" value="Unassembled WGS sequence"/>
</dbReference>
<feature type="domain" description="YjiS-like" evidence="1">
    <location>
        <begin position="32"/>
        <end position="61"/>
    </location>
</feature>
<dbReference type="EMBL" id="QOCE01000002">
    <property type="protein sequence ID" value="RBW62650.1"/>
    <property type="molecule type" value="Genomic_DNA"/>
</dbReference>
<protein>
    <recommendedName>
        <fullName evidence="1">YjiS-like domain-containing protein</fullName>
    </recommendedName>
</protein>
<proteinExistence type="predicted"/>
<organism evidence="2 3">
    <name type="scientific">Phaeobacter gallaeciensis</name>
    <dbReference type="NCBI Taxonomy" id="60890"/>
    <lineage>
        <taxon>Bacteria</taxon>
        <taxon>Pseudomonadati</taxon>
        <taxon>Pseudomonadota</taxon>
        <taxon>Alphaproteobacteria</taxon>
        <taxon>Rhodobacterales</taxon>
        <taxon>Roseobacteraceae</taxon>
        <taxon>Phaeobacter</taxon>
    </lineage>
</organism>
<dbReference type="InterPro" id="IPR009506">
    <property type="entry name" value="YjiS-like"/>
</dbReference>
<comment type="caution">
    <text evidence="2">The sequence shown here is derived from an EMBL/GenBank/DDBJ whole genome shotgun (WGS) entry which is preliminary data.</text>
</comment>
<dbReference type="Pfam" id="PF06568">
    <property type="entry name" value="YjiS-like"/>
    <property type="match status" value="1"/>
</dbReference>
<reference evidence="2 3" key="1">
    <citation type="submission" date="2018-07" db="EMBL/GenBank/DDBJ databases">
        <title>Modular assembly of carbohydrate-degrading microbial communities in the ocean.</title>
        <authorList>
            <person name="Enke T.N."/>
            <person name="Datta M.S."/>
            <person name="Schwartzman J.A."/>
            <person name="Cermak N."/>
            <person name="Schmitz D.A."/>
            <person name="Barrere J."/>
            <person name="Cordero O.X."/>
        </authorList>
    </citation>
    <scope>NUCLEOTIDE SEQUENCE [LARGE SCALE GENOMIC DNA]</scope>
    <source>
        <strain evidence="2 3">C3M10</strain>
    </source>
</reference>
<accession>A0A366XCX6</accession>
<evidence type="ECO:0000313" key="2">
    <source>
        <dbReference type="EMBL" id="RBW62650.1"/>
    </source>
</evidence>
<gene>
    <name evidence="2" type="ORF">DS909_00610</name>
</gene>
<dbReference type="RefSeq" id="WP_113821499.1">
    <property type="nucleotide sequence ID" value="NZ_QOCE01000002.1"/>
</dbReference>
<sequence>MAIAQAPASSGLSFSARLSAFFQGFKESRVKRIAYRQTVSELSSMSDRELHDLGFSRYEIQSMVHRHVYGM</sequence>
<evidence type="ECO:0000259" key="1">
    <source>
        <dbReference type="Pfam" id="PF06568"/>
    </source>
</evidence>
<dbReference type="OrthoDB" id="8244198at2"/>
<name>A0A366XCX6_9RHOB</name>